<evidence type="ECO:0000313" key="3">
    <source>
        <dbReference type="Proteomes" id="UP000605992"/>
    </source>
</evidence>
<dbReference type="EMBL" id="BOOR01000007">
    <property type="protein sequence ID" value="GII52857.1"/>
    <property type="molecule type" value="Genomic_DNA"/>
</dbReference>
<dbReference type="AlphaFoldDB" id="A0A8J3UZQ9"/>
<keyword evidence="3" id="KW-1185">Reference proteome</keyword>
<accession>A0A8J3UZQ9</accession>
<name>A0A8J3UZQ9_9ACTN</name>
<comment type="caution">
    <text evidence="2">The sequence shown here is derived from an EMBL/GenBank/DDBJ whole genome shotgun (WGS) entry which is preliminary data.</text>
</comment>
<organism evidence="2 3">
    <name type="scientific">Planotetraspora thailandica</name>
    <dbReference type="NCBI Taxonomy" id="487172"/>
    <lineage>
        <taxon>Bacteria</taxon>
        <taxon>Bacillati</taxon>
        <taxon>Actinomycetota</taxon>
        <taxon>Actinomycetes</taxon>
        <taxon>Streptosporangiales</taxon>
        <taxon>Streptosporangiaceae</taxon>
        <taxon>Planotetraspora</taxon>
    </lineage>
</organism>
<gene>
    <name evidence="2" type="ORF">Pth03_12460</name>
</gene>
<dbReference type="Proteomes" id="UP000605992">
    <property type="component" value="Unassembled WGS sequence"/>
</dbReference>
<reference evidence="2" key="1">
    <citation type="submission" date="2021-01" db="EMBL/GenBank/DDBJ databases">
        <title>Whole genome shotgun sequence of Planotetraspora thailandica NBRC 104271.</title>
        <authorList>
            <person name="Komaki H."/>
            <person name="Tamura T."/>
        </authorList>
    </citation>
    <scope>NUCLEOTIDE SEQUENCE</scope>
    <source>
        <strain evidence="2">NBRC 104271</strain>
    </source>
</reference>
<proteinExistence type="predicted"/>
<sequence>MPPVDQAADVDVPLDDEEEDDAAAGAGVLVAESLLEPSPDVETAFFESLDDVVDDVVVDELDDRLSVR</sequence>
<evidence type="ECO:0000256" key="1">
    <source>
        <dbReference type="SAM" id="MobiDB-lite"/>
    </source>
</evidence>
<dbReference type="RefSeq" id="WP_308442339.1">
    <property type="nucleotide sequence ID" value="NZ_BOOR01000007.1"/>
</dbReference>
<evidence type="ECO:0000313" key="2">
    <source>
        <dbReference type="EMBL" id="GII52857.1"/>
    </source>
</evidence>
<protein>
    <submittedName>
        <fullName evidence="2">Uncharacterized protein</fullName>
    </submittedName>
</protein>
<feature type="region of interest" description="Disordered" evidence="1">
    <location>
        <begin position="1"/>
        <end position="20"/>
    </location>
</feature>